<proteinExistence type="predicted"/>
<protein>
    <submittedName>
        <fullName evidence="1">Uncharacterized protein</fullName>
    </submittedName>
</protein>
<reference evidence="1" key="1">
    <citation type="submission" date="2022-07" db="EMBL/GenBank/DDBJ databases">
        <authorList>
            <person name="Macas J."/>
            <person name="Novak P."/>
            <person name="Neumann P."/>
        </authorList>
    </citation>
    <scope>NUCLEOTIDE SEQUENCE</scope>
</reference>
<name>A0A9P1DWU4_CUSEU</name>
<evidence type="ECO:0000313" key="1">
    <source>
        <dbReference type="EMBL" id="CAH9054757.1"/>
    </source>
</evidence>
<accession>A0A9P1DWU4</accession>
<dbReference type="EMBL" id="CAMAPE010000002">
    <property type="protein sequence ID" value="CAH9054757.1"/>
    <property type="molecule type" value="Genomic_DNA"/>
</dbReference>
<comment type="caution">
    <text evidence="1">The sequence shown here is derived from an EMBL/GenBank/DDBJ whole genome shotgun (WGS) entry which is preliminary data.</text>
</comment>
<dbReference type="AlphaFoldDB" id="A0A9P1DWU4"/>
<gene>
    <name evidence="1" type="ORF">CEURO_LOCUS705</name>
</gene>
<keyword evidence="2" id="KW-1185">Reference proteome</keyword>
<feature type="non-terminal residue" evidence="1">
    <location>
        <position position="191"/>
    </location>
</feature>
<dbReference type="Proteomes" id="UP001152484">
    <property type="component" value="Unassembled WGS sequence"/>
</dbReference>
<organism evidence="1 2">
    <name type="scientific">Cuscuta europaea</name>
    <name type="common">European dodder</name>
    <dbReference type="NCBI Taxonomy" id="41803"/>
    <lineage>
        <taxon>Eukaryota</taxon>
        <taxon>Viridiplantae</taxon>
        <taxon>Streptophyta</taxon>
        <taxon>Embryophyta</taxon>
        <taxon>Tracheophyta</taxon>
        <taxon>Spermatophyta</taxon>
        <taxon>Magnoliopsida</taxon>
        <taxon>eudicotyledons</taxon>
        <taxon>Gunneridae</taxon>
        <taxon>Pentapetalae</taxon>
        <taxon>asterids</taxon>
        <taxon>lamiids</taxon>
        <taxon>Solanales</taxon>
        <taxon>Convolvulaceae</taxon>
        <taxon>Cuscuteae</taxon>
        <taxon>Cuscuta</taxon>
        <taxon>Cuscuta subgen. Cuscuta</taxon>
    </lineage>
</organism>
<sequence length="191" mass="21384">MAHGMGPSDYDALSIQFGTLGMEPTIRNIPEDIMITLSTTRSMEVDRDDFHQVTTFRCETTTFGTIILKVVPGSRSTKLMESFQFTQSVLCSLPNVLKPIMVIEVGAFVYFMLENYDEVCSERHKNKNLLRELLEAVNSINEVGAHGMLSHGENIVVSQNHIKITGAVPINNMMQTHKDQDIHDLGTLLNN</sequence>
<evidence type="ECO:0000313" key="2">
    <source>
        <dbReference type="Proteomes" id="UP001152484"/>
    </source>
</evidence>